<feature type="chain" id="PRO_5042884585" evidence="2">
    <location>
        <begin position="19"/>
        <end position="256"/>
    </location>
</feature>
<evidence type="ECO:0000313" key="5">
    <source>
        <dbReference type="Proteomes" id="UP001370490"/>
    </source>
</evidence>
<protein>
    <submittedName>
        <fullName evidence="4">Sialate O-acetylesterase domain</fullName>
    </submittedName>
</protein>
<dbReference type="PANTHER" id="PTHR31988:SF17">
    <property type="entry name" value="SIALATE O-ACETYLESTERASE DOMAIN-CONTAINING PROTEIN"/>
    <property type="match status" value="1"/>
</dbReference>
<feature type="signal peptide" evidence="2">
    <location>
        <begin position="1"/>
        <end position="18"/>
    </location>
</feature>
<dbReference type="SUPFAM" id="SSF52266">
    <property type="entry name" value="SGNH hydrolase"/>
    <property type="match status" value="1"/>
</dbReference>
<dbReference type="InterPro" id="IPR036514">
    <property type="entry name" value="SGNH_hydro_sf"/>
</dbReference>
<reference evidence="4 5" key="1">
    <citation type="submission" date="2023-12" db="EMBL/GenBank/DDBJ databases">
        <title>A high-quality genome assembly for Dillenia turbinata (Dilleniales).</title>
        <authorList>
            <person name="Chanderbali A."/>
        </authorList>
    </citation>
    <scope>NUCLEOTIDE SEQUENCE [LARGE SCALE GENOMIC DNA]</scope>
    <source>
        <strain evidence="4">LSX21</strain>
        <tissue evidence="4">Leaf</tissue>
    </source>
</reference>
<dbReference type="Pfam" id="PF03629">
    <property type="entry name" value="SASA"/>
    <property type="match status" value="1"/>
</dbReference>
<proteinExistence type="predicted"/>
<organism evidence="4 5">
    <name type="scientific">Dillenia turbinata</name>
    <dbReference type="NCBI Taxonomy" id="194707"/>
    <lineage>
        <taxon>Eukaryota</taxon>
        <taxon>Viridiplantae</taxon>
        <taxon>Streptophyta</taxon>
        <taxon>Embryophyta</taxon>
        <taxon>Tracheophyta</taxon>
        <taxon>Spermatophyta</taxon>
        <taxon>Magnoliopsida</taxon>
        <taxon>eudicotyledons</taxon>
        <taxon>Gunneridae</taxon>
        <taxon>Pentapetalae</taxon>
        <taxon>Dilleniales</taxon>
        <taxon>Dilleniaceae</taxon>
        <taxon>Dillenia</taxon>
    </lineage>
</organism>
<evidence type="ECO:0000256" key="1">
    <source>
        <dbReference type="ARBA" id="ARBA00022801"/>
    </source>
</evidence>
<keyword evidence="1" id="KW-0378">Hydrolase</keyword>
<dbReference type="GO" id="GO:0016787">
    <property type="term" value="F:hydrolase activity"/>
    <property type="evidence" value="ECO:0007669"/>
    <property type="project" value="UniProtKB-KW"/>
</dbReference>
<dbReference type="InterPro" id="IPR005181">
    <property type="entry name" value="SASA"/>
</dbReference>
<keyword evidence="2" id="KW-0732">Signal</keyword>
<evidence type="ECO:0000313" key="4">
    <source>
        <dbReference type="EMBL" id="KAK6939656.1"/>
    </source>
</evidence>
<accession>A0AAN8W1E3</accession>
<comment type="caution">
    <text evidence="4">The sequence shown here is derived from an EMBL/GenBank/DDBJ whole genome shotgun (WGS) entry which is preliminary data.</text>
</comment>
<feature type="domain" description="Sialate O-acetylesterase" evidence="3">
    <location>
        <begin position="25"/>
        <end position="253"/>
    </location>
</feature>
<dbReference type="InterPro" id="IPR052940">
    <property type="entry name" value="Carb_Esterase_6"/>
</dbReference>
<evidence type="ECO:0000256" key="2">
    <source>
        <dbReference type="SAM" id="SignalP"/>
    </source>
</evidence>
<dbReference type="PANTHER" id="PTHR31988">
    <property type="entry name" value="ESTERASE, PUTATIVE (DUF303)-RELATED"/>
    <property type="match status" value="1"/>
</dbReference>
<evidence type="ECO:0000259" key="3">
    <source>
        <dbReference type="Pfam" id="PF03629"/>
    </source>
</evidence>
<name>A0AAN8W1E3_9MAGN</name>
<dbReference type="Gene3D" id="3.40.50.1110">
    <property type="entry name" value="SGNH hydrolase"/>
    <property type="match status" value="1"/>
</dbReference>
<dbReference type="Proteomes" id="UP001370490">
    <property type="component" value="Unassembled WGS sequence"/>
</dbReference>
<gene>
    <name evidence="4" type="ORF">RJ641_029187</name>
</gene>
<dbReference type="EMBL" id="JBAMMX010000005">
    <property type="protein sequence ID" value="KAK6939656.1"/>
    <property type="molecule type" value="Genomic_DNA"/>
</dbReference>
<dbReference type="AlphaFoldDB" id="A0AAN8W1E3"/>
<keyword evidence="5" id="KW-1185">Reference proteome</keyword>
<sequence>MLCLVTLILLVAPRVVSPSNDNQNKSLFILAGQSNMSGRGGVGKDKWDGVVPPECRSNPSILRLSPGLNWEEAKEPLHEGIDFAKVLGVGPGMSFANSVLAQNPSLAPIGLIPCAVGATKISDWFPGTFLYTRMMNRTKVALQDGGTLRAILWYQGESDAINKEDADQYKERLENFIYDVRSDLNFPTLPFIQVGLATAMGPYKDIVRAAQFAVHLPNVKIVNAEGLPVGGDYVHLTTPAEVKLGQMLADAFLHNI</sequence>